<proteinExistence type="predicted"/>
<name>A0A317EL61_9SPHI</name>
<dbReference type="OrthoDB" id="767018at2"/>
<evidence type="ECO:0000313" key="3">
    <source>
        <dbReference type="Proteomes" id="UP000245379"/>
    </source>
</evidence>
<keyword evidence="3" id="KW-1185">Reference proteome</keyword>
<feature type="chain" id="PRO_5016260561" evidence="1">
    <location>
        <begin position="23"/>
        <end position="208"/>
    </location>
</feature>
<dbReference type="EMBL" id="QGNZ01000004">
    <property type="protein sequence ID" value="PWS26613.1"/>
    <property type="molecule type" value="Genomic_DNA"/>
</dbReference>
<reference evidence="2 3" key="1">
    <citation type="submission" date="2018-05" db="EMBL/GenBank/DDBJ databases">
        <title>Pedobacter paludis sp. nov., isolated from wetland soil.</title>
        <authorList>
            <person name="Zhang Y."/>
            <person name="Wang G."/>
        </authorList>
    </citation>
    <scope>NUCLEOTIDE SEQUENCE [LARGE SCALE GENOMIC DNA]</scope>
    <source>
        <strain evidence="2 3">KCTC22721</strain>
    </source>
</reference>
<dbReference type="Gene3D" id="3.30.830.10">
    <property type="entry name" value="Metalloenzyme, LuxS/M16 peptidase-like"/>
    <property type="match status" value="1"/>
</dbReference>
<dbReference type="AlphaFoldDB" id="A0A317EL61"/>
<dbReference type="GO" id="GO:0046872">
    <property type="term" value="F:metal ion binding"/>
    <property type="evidence" value="ECO:0007669"/>
    <property type="project" value="InterPro"/>
</dbReference>
<protein>
    <submittedName>
        <fullName evidence="2">Uncharacterized protein</fullName>
    </submittedName>
</protein>
<dbReference type="RefSeq" id="WP_109927173.1">
    <property type="nucleotide sequence ID" value="NZ_QGNZ01000004.1"/>
</dbReference>
<dbReference type="Proteomes" id="UP000245379">
    <property type="component" value="Unassembled WGS sequence"/>
</dbReference>
<dbReference type="InterPro" id="IPR011249">
    <property type="entry name" value="Metalloenz_LuxS/M16"/>
</dbReference>
<gene>
    <name evidence="2" type="ORF">DHW03_17775</name>
</gene>
<sequence length="208" mass="23034">MYKLKTTLLSALILLSSLYTNAQNGYKEPINFKLKNGMTIIVSENSRSEKAFSSFTLNAKAFPNKKDGVVELLNAVFNVGVQKNTHISFKDQSGKQSTTRTDLDADLAAFASYIEHAQINQNTFNLAKAKLLTSLKLQDYDYDQTVTEKSINALSLSDVQDFYNSITPDKTYLTIAGDVNLNDAKNSAKKAFGNWSKGEYNTIASLSK</sequence>
<accession>A0A317EL61</accession>
<keyword evidence="1" id="KW-0732">Signal</keyword>
<evidence type="ECO:0000256" key="1">
    <source>
        <dbReference type="SAM" id="SignalP"/>
    </source>
</evidence>
<comment type="caution">
    <text evidence="2">The sequence shown here is derived from an EMBL/GenBank/DDBJ whole genome shotgun (WGS) entry which is preliminary data.</text>
</comment>
<evidence type="ECO:0000313" key="2">
    <source>
        <dbReference type="EMBL" id="PWS26613.1"/>
    </source>
</evidence>
<feature type="signal peptide" evidence="1">
    <location>
        <begin position="1"/>
        <end position="22"/>
    </location>
</feature>
<organism evidence="2 3">
    <name type="scientific">Pedobacter yonginense</name>
    <dbReference type="NCBI Taxonomy" id="651869"/>
    <lineage>
        <taxon>Bacteria</taxon>
        <taxon>Pseudomonadati</taxon>
        <taxon>Bacteroidota</taxon>
        <taxon>Sphingobacteriia</taxon>
        <taxon>Sphingobacteriales</taxon>
        <taxon>Sphingobacteriaceae</taxon>
        <taxon>Pedobacter</taxon>
    </lineage>
</organism>
<dbReference type="SUPFAM" id="SSF63411">
    <property type="entry name" value="LuxS/MPP-like metallohydrolase"/>
    <property type="match status" value="1"/>
</dbReference>